<gene>
    <name evidence="7" type="ORF">BJY26_003326</name>
</gene>
<accession>A0A7Z0IIZ7</accession>
<feature type="transmembrane region" description="Helical" evidence="6">
    <location>
        <begin position="42"/>
        <end position="66"/>
    </location>
</feature>
<evidence type="ECO:0000256" key="1">
    <source>
        <dbReference type="ARBA" id="ARBA00004141"/>
    </source>
</evidence>
<evidence type="ECO:0000256" key="3">
    <source>
        <dbReference type="ARBA" id="ARBA00022692"/>
    </source>
</evidence>
<sequence>MDTVILVVVVVLGLVFSYTNGFHDAASAVASAISTRALPPRAALALAAAGNLAGALLSAGVAVTVAKGIIAPPGGDKGMAVLFAALTGAILWNLMTWYFAVPSSSSQSLIGGMVGAGLASGITVYWRSGVVDAVLLPMVISPLIGFGGGYLLMIAALWIFRRANPHRTERGFRIAQIFSAASLAVGHGLQDAQKSMGIIVLALVTADRRHGFEVPLWVVLVCAAAMAAGTFSGGWRIMRTLGRRIFPLRPQHGFIAEATSSIVLYLTAYFIAAPISTTQVITSSVMGVGSTRRFSAVRWSVAREIVIAWVLTLPAAAAVAAAVYALTALISPG</sequence>
<comment type="subcellular location">
    <subcellularLocation>
        <location evidence="1">Membrane</location>
        <topology evidence="1">Multi-pass membrane protein</topology>
    </subcellularLocation>
</comment>
<evidence type="ECO:0000313" key="8">
    <source>
        <dbReference type="Proteomes" id="UP000539111"/>
    </source>
</evidence>
<dbReference type="Pfam" id="PF01384">
    <property type="entry name" value="PHO4"/>
    <property type="match status" value="1"/>
</dbReference>
<organism evidence="7 8">
    <name type="scientific">Spelaeicoccus albus</name>
    <dbReference type="NCBI Taxonomy" id="1280376"/>
    <lineage>
        <taxon>Bacteria</taxon>
        <taxon>Bacillati</taxon>
        <taxon>Actinomycetota</taxon>
        <taxon>Actinomycetes</taxon>
        <taxon>Micrococcales</taxon>
        <taxon>Brevibacteriaceae</taxon>
        <taxon>Spelaeicoccus</taxon>
    </lineage>
</organism>
<dbReference type="PANTHER" id="PTHR11101">
    <property type="entry name" value="PHOSPHATE TRANSPORTER"/>
    <property type="match status" value="1"/>
</dbReference>
<protein>
    <submittedName>
        <fullName evidence="7">PiT family inorganic phosphate transporter</fullName>
    </submittedName>
</protein>
<evidence type="ECO:0000256" key="6">
    <source>
        <dbReference type="SAM" id="Phobius"/>
    </source>
</evidence>
<feature type="transmembrane region" description="Helical" evidence="6">
    <location>
        <begin position="106"/>
        <end position="126"/>
    </location>
</feature>
<dbReference type="GO" id="GO:0005315">
    <property type="term" value="F:phosphate transmembrane transporter activity"/>
    <property type="evidence" value="ECO:0007669"/>
    <property type="project" value="InterPro"/>
</dbReference>
<evidence type="ECO:0000256" key="5">
    <source>
        <dbReference type="ARBA" id="ARBA00023136"/>
    </source>
</evidence>
<dbReference type="GO" id="GO:0035435">
    <property type="term" value="P:phosphate ion transmembrane transport"/>
    <property type="evidence" value="ECO:0007669"/>
    <property type="project" value="TreeGrafter"/>
</dbReference>
<keyword evidence="3 6" id="KW-0812">Transmembrane</keyword>
<reference evidence="7 8" key="1">
    <citation type="submission" date="2020-07" db="EMBL/GenBank/DDBJ databases">
        <title>Sequencing the genomes of 1000 actinobacteria strains.</title>
        <authorList>
            <person name="Klenk H.-P."/>
        </authorList>
    </citation>
    <scope>NUCLEOTIDE SEQUENCE [LARGE SCALE GENOMIC DNA]</scope>
    <source>
        <strain evidence="7 8">DSM 26341</strain>
    </source>
</reference>
<dbReference type="PANTHER" id="PTHR11101:SF80">
    <property type="entry name" value="PHOSPHATE TRANSPORTER"/>
    <property type="match status" value="1"/>
</dbReference>
<comment type="caution">
    <text evidence="7">The sequence shown here is derived from an EMBL/GenBank/DDBJ whole genome shotgun (WGS) entry which is preliminary data.</text>
</comment>
<feature type="transmembrane region" description="Helical" evidence="6">
    <location>
        <begin position="214"/>
        <end position="233"/>
    </location>
</feature>
<dbReference type="RefSeq" id="WP_179429288.1">
    <property type="nucleotide sequence ID" value="NZ_JACBZP010000001.1"/>
</dbReference>
<dbReference type="EMBL" id="JACBZP010000001">
    <property type="protein sequence ID" value="NYI69020.1"/>
    <property type="molecule type" value="Genomic_DNA"/>
</dbReference>
<evidence type="ECO:0000256" key="2">
    <source>
        <dbReference type="ARBA" id="ARBA00022448"/>
    </source>
</evidence>
<dbReference type="AlphaFoldDB" id="A0A7Z0IIZ7"/>
<name>A0A7Z0IIZ7_9MICO</name>
<dbReference type="InterPro" id="IPR001204">
    <property type="entry name" value="Phos_transporter"/>
</dbReference>
<feature type="transmembrane region" description="Helical" evidence="6">
    <location>
        <begin position="133"/>
        <end position="160"/>
    </location>
</feature>
<keyword evidence="2" id="KW-0813">Transport</keyword>
<dbReference type="GO" id="GO:0016020">
    <property type="term" value="C:membrane"/>
    <property type="evidence" value="ECO:0007669"/>
    <property type="project" value="UniProtKB-SubCell"/>
</dbReference>
<feature type="transmembrane region" description="Helical" evidence="6">
    <location>
        <begin position="254"/>
        <end position="275"/>
    </location>
</feature>
<evidence type="ECO:0000256" key="4">
    <source>
        <dbReference type="ARBA" id="ARBA00022989"/>
    </source>
</evidence>
<keyword evidence="8" id="KW-1185">Reference proteome</keyword>
<proteinExistence type="predicted"/>
<keyword evidence="5 6" id="KW-0472">Membrane</keyword>
<dbReference type="Proteomes" id="UP000539111">
    <property type="component" value="Unassembled WGS sequence"/>
</dbReference>
<feature type="transmembrane region" description="Helical" evidence="6">
    <location>
        <begin position="78"/>
        <end position="100"/>
    </location>
</feature>
<evidence type="ECO:0000313" key="7">
    <source>
        <dbReference type="EMBL" id="NYI69020.1"/>
    </source>
</evidence>
<keyword evidence="4 6" id="KW-1133">Transmembrane helix</keyword>
<feature type="transmembrane region" description="Helical" evidence="6">
    <location>
        <begin position="306"/>
        <end position="330"/>
    </location>
</feature>